<dbReference type="GO" id="GO:0045743">
    <property type="term" value="P:positive regulation of fibroblast growth factor receptor signaling pathway"/>
    <property type="evidence" value="ECO:0007669"/>
    <property type="project" value="TreeGrafter"/>
</dbReference>
<evidence type="ECO:0000256" key="5">
    <source>
        <dbReference type="ARBA" id="ARBA00022777"/>
    </source>
</evidence>
<evidence type="ECO:0000256" key="3">
    <source>
        <dbReference type="ARBA" id="ARBA00022527"/>
    </source>
</evidence>
<dbReference type="PANTHER" id="PTHR46392:SF1">
    <property type="entry name" value="DUAL SERINE_THREONINE AND TYROSINE PROTEIN KINASE"/>
    <property type="match status" value="1"/>
</dbReference>
<dbReference type="Proteomes" id="UP001233999">
    <property type="component" value="Unassembled WGS sequence"/>
</dbReference>
<dbReference type="GO" id="GO:0005737">
    <property type="term" value="C:cytoplasm"/>
    <property type="evidence" value="ECO:0007669"/>
    <property type="project" value="UniProtKB-SubCell"/>
</dbReference>
<evidence type="ECO:0000313" key="7">
    <source>
        <dbReference type="Proteomes" id="UP001233999"/>
    </source>
</evidence>
<evidence type="ECO:0000256" key="1">
    <source>
        <dbReference type="ARBA" id="ARBA00004496"/>
    </source>
</evidence>
<reference evidence="6" key="1">
    <citation type="journal article" date="2023" name="IScience">
        <title>Live-bearing cockroach genome reveals convergent evolutionary mechanisms linked to viviparity in insects and beyond.</title>
        <authorList>
            <person name="Fouks B."/>
            <person name="Harrison M.C."/>
            <person name="Mikhailova A.A."/>
            <person name="Marchal E."/>
            <person name="English S."/>
            <person name="Carruthers M."/>
            <person name="Jennings E.C."/>
            <person name="Chiamaka E.L."/>
            <person name="Frigard R.A."/>
            <person name="Pippel M."/>
            <person name="Attardo G.M."/>
            <person name="Benoit J.B."/>
            <person name="Bornberg-Bauer E."/>
            <person name="Tobe S.S."/>
        </authorList>
    </citation>
    <scope>NUCLEOTIDE SEQUENCE</scope>
    <source>
        <strain evidence="6">Stay&amp;Tobe</strain>
    </source>
</reference>
<dbReference type="GO" id="GO:0004674">
    <property type="term" value="F:protein serine/threonine kinase activity"/>
    <property type="evidence" value="ECO:0007669"/>
    <property type="project" value="UniProtKB-KW"/>
</dbReference>
<comment type="caution">
    <text evidence="6">The sequence shown here is derived from an EMBL/GenBank/DDBJ whole genome shotgun (WGS) entry which is preliminary data.</text>
</comment>
<dbReference type="AlphaFoldDB" id="A0AAD8EDR3"/>
<accession>A0AAD8EDR3</accession>
<proteinExistence type="predicted"/>
<dbReference type="PANTHER" id="PTHR46392">
    <property type="entry name" value="DUAL SERINE/THREONINE AND TYROSINE PROTEIN KINASE"/>
    <property type="match status" value="1"/>
</dbReference>
<reference evidence="6" key="2">
    <citation type="submission" date="2023-05" db="EMBL/GenBank/DDBJ databases">
        <authorList>
            <person name="Fouks B."/>
        </authorList>
    </citation>
    <scope>NUCLEOTIDE SEQUENCE</scope>
    <source>
        <strain evidence="6">Stay&amp;Tobe</strain>
        <tissue evidence="6">Testes</tissue>
    </source>
</reference>
<dbReference type="GO" id="GO:0043066">
    <property type="term" value="P:negative regulation of apoptotic process"/>
    <property type="evidence" value="ECO:0007669"/>
    <property type="project" value="TreeGrafter"/>
</dbReference>
<keyword evidence="3" id="KW-0723">Serine/threonine-protein kinase</keyword>
<organism evidence="6 7">
    <name type="scientific">Diploptera punctata</name>
    <name type="common">Pacific beetle cockroach</name>
    <dbReference type="NCBI Taxonomy" id="6984"/>
    <lineage>
        <taxon>Eukaryota</taxon>
        <taxon>Metazoa</taxon>
        <taxon>Ecdysozoa</taxon>
        <taxon>Arthropoda</taxon>
        <taxon>Hexapoda</taxon>
        <taxon>Insecta</taxon>
        <taxon>Pterygota</taxon>
        <taxon>Neoptera</taxon>
        <taxon>Polyneoptera</taxon>
        <taxon>Dictyoptera</taxon>
        <taxon>Blattodea</taxon>
        <taxon>Blaberoidea</taxon>
        <taxon>Blaberidae</taxon>
        <taxon>Diplopterinae</taxon>
        <taxon>Diploptera</taxon>
    </lineage>
</organism>
<gene>
    <name evidence="6" type="ORF">L9F63_020329</name>
</gene>
<dbReference type="GO" id="GO:0044344">
    <property type="term" value="P:cellular response to fibroblast growth factor stimulus"/>
    <property type="evidence" value="ECO:0007669"/>
    <property type="project" value="TreeGrafter"/>
</dbReference>
<protein>
    <submittedName>
        <fullName evidence="6">Uncharacterized protein</fullName>
    </submittedName>
</protein>
<dbReference type="InterPro" id="IPR051302">
    <property type="entry name" value="Dual_SerThr-Tyr_Kinase"/>
</dbReference>
<evidence type="ECO:0000256" key="2">
    <source>
        <dbReference type="ARBA" id="ARBA00022490"/>
    </source>
</evidence>
<keyword evidence="7" id="KW-1185">Reference proteome</keyword>
<keyword evidence="5" id="KW-0418">Kinase</keyword>
<keyword evidence="2" id="KW-0963">Cytoplasm</keyword>
<evidence type="ECO:0000256" key="4">
    <source>
        <dbReference type="ARBA" id="ARBA00022679"/>
    </source>
</evidence>
<dbReference type="GO" id="GO:0070374">
    <property type="term" value="P:positive regulation of ERK1 and ERK2 cascade"/>
    <property type="evidence" value="ECO:0007669"/>
    <property type="project" value="TreeGrafter"/>
</dbReference>
<sequence length="581" mass="66587">MISKLPREFHKFQRHCYYLRRILKDTQTCLDEINTAAIFPDEKLKSEVLTPAVLERLTSILECHPALIVLGQSHHAKATLVNAIFGELTLAPDVSPISWLRFTYKASEGRRIVSSDRHNISRQKNLYEERLYSILDVEINHPLLKNGFQLIVPPDNEGAATFQNVLSHVLPLFLYAIEEDKLQDKNIHELRELKQQFPELPVFFICTSASTQELTESEQHQLQCLHGGDIDNKLLGLIQQLATIGYLHLEAEERNMTTRPCCGQFSVVSDFLDGLHKLDQLEYFVRGCLKSQLVQVSNILNDIHSECLQRFILSAFDMAREIQITPRRIQYAQDKEADLYKSLMVIAGEKQKEMAQVIELMLQDMRDSLIQIATEYKYQGDNEEVKSPQAVLVATSEIQHLVLTKLSSAVALELVQSMACLQKTFVGTLQRCLESLEKNYDQEKNLSASDAVKQILSAAYNIKLTTSSTSSLLHSFLVRLRKIFHTFQFPWNGTRIDAEWKKRVATEMLDSLSAARLAKSISTQFREKIRSSHEAFLSALRSLENHYTGHLEKTEEQRIAIRKYYTLDLLALLWKVHPCVI</sequence>
<keyword evidence="4" id="KW-0808">Transferase</keyword>
<dbReference type="EMBL" id="JASPKZ010007223">
    <property type="protein sequence ID" value="KAJ9586032.1"/>
    <property type="molecule type" value="Genomic_DNA"/>
</dbReference>
<comment type="subcellular location">
    <subcellularLocation>
        <location evidence="1">Cytoplasm</location>
    </subcellularLocation>
</comment>
<name>A0AAD8EDR3_DIPPU</name>
<evidence type="ECO:0000313" key="6">
    <source>
        <dbReference type="EMBL" id="KAJ9586032.1"/>
    </source>
</evidence>